<proteinExistence type="inferred from homology"/>
<evidence type="ECO:0000313" key="5">
    <source>
        <dbReference type="Proteomes" id="UP000221168"/>
    </source>
</evidence>
<keyword evidence="2 3" id="KW-0143">Chaperone</keyword>
<dbReference type="AlphaFoldDB" id="A0A2G1QTW8"/>
<dbReference type="GO" id="GO:0005737">
    <property type="term" value="C:cytoplasm"/>
    <property type="evidence" value="ECO:0007669"/>
    <property type="project" value="UniProtKB-SubCell"/>
</dbReference>
<name>A0A2G1QTW8_9HYPH</name>
<evidence type="ECO:0000256" key="2">
    <source>
        <dbReference type="ARBA" id="ARBA00023186"/>
    </source>
</evidence>
<sequence>MNQTLPLPPALQRTSGTGRMAVKTVNGQTRLDTFYQEGAAKIRIPRLPGQAAMEAVLINTSGGLTGGDRLAWDIDAGAGTALTLTTQACEKVYKASAGTADMTVSLKVGDRASLAWLPQETIVFERARLMRRLDADLAPDARLLAVEATIFGRQAHGERVREALFSDRWRIRRDGKLVHADNLRLEGDVDGALALPAVAGGEIAVATVLLVSETAEGLAGPLRDQLAACPAVQSSASFWRVAGSGKLLARFVARDSVALRKGLVPALSLLNEGAPLPKIWSL</sequence>
<evidence type="ECO:0000256" key="1">
    <source>
        <dbReference type="ARBA" id="ARBA00007177"/>
    </source>
</evidence>
<keyword evidence="3" id="KW-0996">Nickel insertion</keyword>
<protein>
    <recommendedName>
        <fullName evidence="3">Urease accessory protein UreD</fullName>
    </recommendedName>
</protein>
<dbReference type="InterPro" id="IPR002669">
    <property type="entry name" value="UreD"/>
</dbReference>
<comment type="subcellular location">
    <subcellularLocation>
        <location evidence="3">Cytoplasm</location>
    </subcellularLocation>
</comment>
<dbReference type="GO" id="GO:0016151">
    <property type="term" value="F:nickel cation binding"/>
    <property type="evidence" value="ECO:0007669"/>
    <property type="project" value="UniProtKB-UniRule"/>
</dbReference>
<dbReference type="PANTHER" id="PTHR33643:SF1">
    <property type="entry name" value="UREASE ACCESSORY PROTEIN D"/>
    <property type="match status" value="1"/>
</dbReference>
<organism evidence="4 5">
    <name type="scientific">Zhengella mangrovi</name>
    <dbReference type="NCBI Taxonomy" id="1982044"/>
    <lineage>
        <taxon>Bacteria</taxon>
        <taxon>Pseudomonadati</taxon>
        <taxon>Pseudomonadota</taxon>
        <taxon>Alphaproteobacteria</taxon>
        <taxon>Hyphomicrobiales</taxon>
        <taxon>Notoacmeibacteraceae</taxon>
        <taxon>Zhengella</taxon>
    </lineage>
</organism>
<dbReference type="OrthoDB" id="9798842at2"/>
<dbReference type="Pfam" id="PF01774">
    <property type="entry name" value="UreD"/>
    <property type="match status" value="1"/>
</dbReference>
<comment type="function">
    <text evidence="3">Required for maturation of urease via the functional incorporation of the urease nickel metallocenter.</text>
</comment>
<comment type="subunit">
    <text evidence="3">UreD, UreF and UreG form a complex that acts as a GTP-hydrolysis-dependent molecular chaperone, activating the urease apoprotein by helping to assemble the nickel containing metallocenter of UreC. The UreE protein probably delivers the nickel.</text>
</comment>
<dbReference type="Proteomes" id="UP000221168">
    <property type="component" value="Unassembled WGS sequence"/>
</dbReference>
<dbReference type="PANTHER" id="PTHR33643">
    <property type="entry name" value="UREASE ACCESSORY PROTEIN D"/>
    <property type="match status" value="1"/>
</dbReference>
<keyword evidence="3" id="KW-0963">Cytoplasm</keyword>
<evidence type="ECO:0000313" key="4">
    <source>
        <dbReference type="EMBL" id="PHP69006.1"/>
    </source>
</evidence>
<dbReference type="EMBL" id="PDVP01000001">
    <property type="protein sequence ID" value="PHP69006.1"/>
    <property type="molecule type" value="Genomic_DNA"/>
</dbReference>
<gene>
    <name evidence="3" type="primary">ureD</name>
    <name evidence="4" type="ORF">CSC94_03220</name>
</gene>
<dbReference type="HAMAP" id="MF_01384">
    <property type="entry name" value="UreD"/>
    <property type="match status" value="1"/>
</dbReference>
<evidence type="ECO:0000256" key="3">
    <source>
        <dbReference type="HAMAP-Rule" id="MF_01384"/>
    </source>
</evidence>
<comment type="similarity">
    <text evidence="1 3">Belongs to the UreD family.</text>
</comment>
<comment type="caution">
    <text evidence="4">The sequence shown here is derived from an EMBL/GenBank/DDBJ whole genome shotgun (WGS) entry which is preliminary data.</text>
</comment>
<reference evidence="4 5" key="1">
    <citation type="submission" date="2017-10" db="EMBL/GenBank/DDBJ databases">
        <title>Sedimentibacterium mangrovi gen. nov., sp. nov., a novel member of family Phyllobacteriacea isolated from mangrove sediment.</title>
        <authorList>
            <person name="Liao H."/>
            <person name="Tian Y."/>
        </authorList>
    </citation>
    <scope>NUCLEOTIDE SEQUENCE [LARGE SCALE GENOMIC DNA]</scope>
    <source>
        <strain evidence="4 5">X9-2-2</strain>
    </source>
</reference>
<accession>A0A2G1QTW8</accession>
<keyword evidence="5" id="KW-1185">Reference proteome</keyword>